<evidence type="ECO:0000256" key="1">
    <source>
        <dbReference type="SAM" id="Phobius"/>
    </source>
</evidence>
<feature type="transmembrane region" description="Helical" evidence="1">
    <location>
        <begin position="324"/>
        <end position="340"/>
    </location>
</feature>
<accession>A0A0K0EXC8</accession>
<feature type="transmembrane region" description="Helical" evidence="1">
    <location>
        <begin position="26"/>
        <end position="47"/>
    </location>
</feature>
<sequence length="452" mass="52879">MCIHQNLSSTEKFPLNRYFNNSKNYLNLRIIVILIIELFILWLWCVVAKLPNNISEDNYKYLFLLFSSSIFTENIFQKYGKFIFGVTPKWSQFLINDILLLSQHLTTFVILFFKILTPQYSLFISYLLGFPIHFFILKIFQEIVKLITQNEIHFDESEYKTKDKYHEDNNVKIIFKDNNSLFSIKCIITCTNKLSLSEQAVIAIVENTGIFLSEILFEPTIKLGKKILNTSHISVESNNNDGIVIFKDVLKYFVLLGIILSIFISPYSYAVAKLIDSNFLIDNGGNGLLVYYINHLILLSINDILEYLKLNFLKRNKDNMYKKFFYHIFIIKVTLYYVAFDYARNIGLYMVNIIITLIYIIVNFYQIYAIEQNFLIPISTFLPSLNGIVLLIFGFFATQLSFIIFAKADGMINSLTHVSIGGIIFIVIIFHFVQNEFPKNNMIIFFHEKLHY</sequence>
<dbReference type="AlphaFoldDB" id="A0A0K0EXC8"/>
<reference evidence="2" key="1">
    <citation type="submission" date="2014-07" db="EMBL/GenBank/DDBJ databases">
        <authorList>
            <person name="Martin A.A"/>
            <person name="De Silva N."/>
        </authorList>
    </citation>
    <scope>NUCLEOTIDE SEQUENCE</scope>
</reference>
<dbReference type="WBParaSite" id="SVE_0118200.1">
    <property type="protein sequence ID" value="SVE_0118200.1"/>
    <property type="gene ID" value="SVE_0118200"/>
</dbReference>
<name>A0A0K0EXC8_STRVS</name>
<keyword evidence="2" id="KW-1185">Reference proteome</keyword>
<feature type="transmembrane region" description="Helical" evidence="1">
    <location>
        <begin position="411"/>
        <end position="433"/>
    </location>
</feature>
<dbReference type="STRING" id="75913.A0A0K0EXC8"/>
<feature type="transmembrane region" description="Helical" evidence="1">
    <location>
        <begin position="249"/>
        <end position="269"/>
    </location>
</feature>
<organism evidence="2 3">
    <name type="scientific">Strongyloides venezuelensis</name>
    <name type="common">Threadworm</name>
    <dbReference type="NCBI Taxonomy" id="75913"/>
    <lineage>
        <taxon>Eukaryota</taxon>
        <taxon>Metazoa</taxon>
        <taxon>Ecdysozoa</taxon>
        <taxon>Nematoda</taxon>
        <taxon>Chromadorea</taxon>
        <taxon>Rhabditida</taxon>
        <taxon>Tylenchina</taxon>
        <taxon>Panagrolaimomorpha</taxon>
        <taxon>Strongyloidoidea</taxon>
        <taxon>Strongyloididae</taxon>
        <taxon>Strongyloides</taxon>
    </lineage>
</organism>
<feature type="transmembrane region" description="Helical" evidence="1">
    <location>
        <begin position="346"/>
        <end position="368"/>
    </location>
</feature>
<proteinExistence type="predicted"/>
<keyword evidence="1" id="KW-0812">Transmembrane</keyword>
<dbReference type="Proteomes" id="UP000035680">
    <property type="component" value="Unassembled WGS sequence"/>
</dbReference>
<keyword evidence="1" id="KW-0472">Membrane</keyword>
<feature type="transmembrane region" description="Helical" evidence="1">
    <location>
        <begin position="289"/>
        <end position="312"/>
    </location>
</feature>
<evidence type="ECO:0000313" key="2">
    <source>
        <dbReference type="Proteomes" id="UP000035680"/>
    </source>
</evidence>
<feature type="transmembrane region" description="Helical" evidence="1">
    <location>
        <begin position="380"/>
        <end position="405"/>
    </location>
</feature>
<keyword evidence="1" id="KW-1133">Transmembrane helix</keyword>
<evidence type="ECO:0000313" key="3">
    <source>
        <dbReference type="WBParaSite" id="SVE_0118200.1"/>
    </source>
</evidence>
<reference evidence="3" key="2">
    <citation type="submission" date="2015-08" db="UniProtKB">
        <authorList>
            <consortium name="WormBaseParasite"/>
        </authorList>
    </citation>
    <scope>IDENTIFICATION</scope>
</reference>
<feature type="transmembrane region" description="Helical" evidence="1">
    <location>
        <begin position="122"/>
        <end position="140"/>
    </location>
</feature>
<protein>
    <submittedName>
        <fullName evidence="3">Protein RFT1 homolog</fullName>
    </submittedName>
</protein>